<dbReference type="OrthoDB" id="9779910at2"/>
<dbReference type="InterPro" id="IPR051910">
    <property type="entry name" value="ComF/GntX_DNA_util-trans"/>
</dbReference>
<name>A0A1U9NLU1_9BACT</name>
<dbReference type="STRING" id="1936003.STSP2_01717"/>
<dbReference type="AlphaFoldDB" id="A0A1U9NLU1"/>
<evidence type="ECO:0000259" key="3">
    <source>
        <dbReference type="Pfam" id="PF18912"/>
    </source>
</evidence>
<accession>A0A1U9NLU1</accession>
<dbReference type="KEGG" id="alus:STSP2_01717"/>
<dbReference type="Pfam" id="PF00156">
    <property type="entry name" value="Pribosyltran"/>
    <property type="match status" value="1"/>
</dbReference>
<evidence type="ECO:0000313" key="4">
    <source>
        <dbReference type="EMBL" id="AQT68550.1"/>
    </source>
</evidence>
<dbReference type="InterPro" id="IPR000836">
    <property type="entry name" value="PRTase_dom"/>
</dbReference>
<dbReference type="Pfam" id="PF18912">
    <property type="entry name" value="DZR_2"/>
    <property type="match status" value="1"/>
</dbReference>
<dbReference type="PANTHER" id="PTHR47505">
    <property type="entry name" value="DNA UTILIZATION PROTEIN YHGH"/>
    <property type="match status" value="1"/>
</dbReference>
<keyword evidence="5" id="KW-1185">Reference proteome</keyword>
<feature type="domain" description="Phosphoribosyltransferase" evidence="2">
    <location>
        <begin position="197"/>
        <end position="251"/>
    </location>
</feature>
<dbReference type="Proteomes" id="UP000189674">
    <property type="component" value="Chromosome"/>
</dbReference>
<evidence type="ECO:0000313" key="5">
    <source>
        <dbReference type="Proteomes" id="UP000189674"/>
    </source>
</evidence>
<dbReference type="PANTHER" id="PTHR47505:SF1">
    <property type="entry name" value="DNA UTILIZATION PROTEIN YHGH"/>
    <property type="match status" value="1"/>
</dbReference>
<dbReference type="InterPro" id="IPR044005">
    <property type="entry name" value="DZR_2"/>
</dbReference>
<dbReference type="RefSeq" id="WP_146661639.1">
    <property type="nucleotide sequence ID" value="NZ_CP019791.1"/>
</dbReference>
<dbReference type="Gene3D" id="3.40.50.2020">
    <property type="match status" value="1"/>
</dbReference>
<proteinExistence type="inferred from homology"/>
<evidence type="ECO:0000256" key="1">
    <source>
        <dbReference type="ARBA" id="ARBA00008007"/>
    </source>
</evidence>
<dbReference type="CDD" id="cd06223">
    <property type="entry name" value="PRTases_typeI"/>
    <property type="match status" value="1"/>
</dbReference>
<sequence length="260" mass="28637">MRSFTASLISQTRCFAGSLRKGLSDLLWPGVCCHCGTHLPGNEEFLCKKCWDDFQVCTAGDYCPHCGRDASGYGLLDGQCGNCLDREIMFDSIARVGIYDGLLRNLILKFKFHDGCELAPRLGELAGASLCTAEFAHEIDYFVPVPLFWLRRFGRGYNQSELICKKLPARRAPINNDLVRIRDTQRQWNLTSSKRKKNVAGAFAVRKGHDFAGKRICLVDDIITSGATLNECAAVLKSAGAEQVHALVLAVAAQDSRTSA</sequence>
<organism evidence="4 5">
    <name type="scientific">Anaerohalosphaera lusitana</name>
    <dbReference type="NCBI Taxonomy" id="1936003"/>
    <lineage>
        <taxon>Bacteria</taxon>
        <taxon>Pseudomonadati</taxon>
        <taxon>Planctomycetota</taxon>
        <taxon>Phycisphaerae</taxon>
        <taxon>Sedimentisphaerales</taxon>
        <taxon>Anaerohalosphaeraceae</taxon>
        <taxon>Anaerohalosphaera</taxon>
    </lineage>
</organism>
<comment type="similarity">
    <text evidence="1">Belongs to the ComF/GntX family.</text>
</comment>
<protein>
    <submittedName>
        <fullName evidence="4">DNA utilization protein GntX</fullName>
    </submittedName>
</protein>
<evidence type="ECO:0000259" key="2">
    <source>
        <dbReference type="Pfam" id="PF00156"/>
    </source>
</evidence>
<feature type="domain" description="Double zinc ribbon" evidence="3">
    <location>
        <begin position="24"/>
        <end position="84"/>
    </location>
</feature>
<reference evidence="5" key="1">
    <citation type="submission" date="2017-02" db="EMBL/GenBank/DDBJ databases">
        <title>Comparative genomics and description of representatives of a novel lineage of planctomycetes thriving in anoxic sediments.</title>
        <authorList>
            <person name="Spring S."/>
            <person name="Bunk B."/>
            <person name="Sproer C."/>
        </authorList>
    </citation>
    <scope>NUCLEOTIDE SEQUENCE [LARGE SCALE GENOMIC DNA]</scope>
    <source>
        <strain evidence="5">ST-NAGAB-D1</strain>
    </source>
</reference>
<dbReference type="SUPFAM" id="SSF53271">
    <property type="entry name" value="PRTase-like"/>
    <property type="match status" value="1"/>
</dbReference>
<dbReference type="InterPro" id="IPR029057">
    <property type="entry name" value="PRTase-like"/>
</dbReference>
<dbReference type="EMBL" id="CP019791">
    <property type="protein sequence ID" value="AQT68550.1"/>
    <property type="molecule type" value="Genomic_DNA"/>
</dbReference>
<gene>
    <name evidence="4" type="ORF">STSP2_01717</name>
</gene>